<dbReference type="GO" id="GO:0004497">
    <property type="term" value="F:monooxygenase activity"/>
    <property type="evidence" value="ECO:0007669"/>
    <property type="project" value="UniProtKB-KW"/>
</dbReference>
<dbReference type="GO" id="GO:0020037">
    <property type="term" value="F:heme binding"/>
    <property type="evidence" value="ECO:0007669"/>
    <property type="project" value="InterPro"/>
</dbReference>
<dbReference type="GO" id="GO:0044550">
    <property type="term" value="P:secondary metabolite biosynthetic process"/>
    <property type="evidence" value="ECO:0007669"/>
    <property type="project" value="UniProtKB-ARBA"/>
</dbReference>
<evidence type="ECO:0000256" key="1">
    <source>
        <dbReference type="ARBA" id="ARBA00010617"/>
    </source>
</evidence>
<evidence type="ECO:0008006" key="10">
    <source>
        <dbReference type="Google" id="ProtNLM"/>
    </source>
</evidence>
<dbReference type="Gene3D" id="1.10.630.10">
    <property type="entry name" value="Cytochrome P450"/>
    <property type="match status" value="1"/>
</dbReference>
<comment type="similarity">
    <text evidence="1 7">Belongs to the cytochrome P450 family.</text>
</comment>
<dbReference type="GO" id="GO:0005506">
    <property type="term" value="F:iron ion binding"/>
    <property type="evidence" value="ECO:0007669"/>
    <property type="project" value="InterPro"/>
</dbReference>
<dbReference type="InterPro" id="IPR017972">
    <property type="entry name" value="Cyt_P450_CS"/>
</dbReference>
<sequence>MATLSWCAQIIVLLLPAVAVCVLGSIIVVRRSAARKGLKLPPGPPGLPIIGHLHLMGENPHRTLHKLSQRYGPLFFLRFGSVPVIVASSPQTARLILQTHDQIFSDRFPTTVDLHLNGSHSILNSHPDPYHTFVRQLCSTHLFSSKMVHHFGPISNQELAHLLSSILANSHTALPFPLRPLLYSTFTNIVSRMILGNKLVCQFNLLDLVLDWVHMMATFNLSDYIPCCRWLDLQGYAKQSKLLRSKIKTTFKKAIDQRRQDHAPGYDQPHDFLNTLLSTSLDNHRANIQITDDHIISILMNLFAAGIDTSALAIEWALMELLANPEKLSIIKAELCNVVGTTRFVQQSDVSCLPYLEAVIKETFRLHPVAPLLIPHYTIHPCQLLDFEIPSNTMAFVNVWAIGRDPMLWENASNFVPERFLGSNMDVHGRQYELLPFGSGRRVCPGLLLGLNSVQLVLANLLHCFDWENVGELEFSEKYDIVLQPLKPLTTLAKANLPLHVIEAQLYEAS</sequence>
<gene>
    <name evidence="8" type="ORF">GOP47_0001874</name>
</gene>
<dbReference type="InterPro" id="IPR001128">
    <property type="entry name" value="Cyt_P450"/>
</dbReference>
<dbReference type="PROSITE" id="PS00086">
    <property type="entry name" value="CYTOCHROME_P450"/>
    <property type="match status" value="1"/>
</dbReference>
<dbReference type="OrthoDB" id="2789670at2759"/>
<proteinExistence type="inferred from homology"/>
<accession>A0A9D4VAE8</accession>
<keyword evidence="5 6" id="KW-0408">Iron</keyword>
<dbReference type="PRINTS" id="PR00463">
    <property type="entry name" value="EP450I"/>
</dbReference>
<protein>
    <recommendedName>
        <fullName evidence="10">Cytochrome P450</fullName>
    </recommendedName>
</protein>
<keyword evidence="4 7" id="KW-0560">Oxidoreductase</keyword>
<dbReference type="Proteomes" id="UP000886520">
    <property type="component" value="Chromosome 2"/>
</dbReference>
<dbReference type="PANTHER" id="PTHR47944">
    <property type="entry name" value="CYTOCHROME P450 98A9"/>
    <property type="match status" value="1"/>
</dbReference>
<keyword evidence="2 6" id="KW-0349">Heme</keyword>
<evidence type="ECO:0000256" key="4">
    <source>
        <dbReference type="ARBA" id="ARBA00023002"/>
    </source>
</evidence>
<evidence type="ECO:0000256" key="3">
    <source>
        <dbReference type="ARBA" id="ARBA00022723"/>
    </source>
</evidence>
<evidence type="ECO:0000256" key="7">
    <source>
        <dbReference type="RuleBase" id="RU000461"/>
    </source>
</evidence>
<evidence type="ECO:0000256" key="2">
    <source>
        <dbReference type="ARBA" id="ARBA00022617"/>
    </source>
</evidence>
<keyword evidence="7" id="KW-0503">Monooxygenase</keyword>
<dbReference type="GO" id="GO:0016705">
    <property type="term" value="F:oxidoreductase activity, acting on paired donors, with incorporation or reduction of molecular oxygen"/>
    <property type="evidence" value="ECO:0007669"/>
    <property type="project" value="InterPro"/>
</dbReference>
<dbReference type="EMBL" id="JABFUD020000003">
    <property type="protein sequence ID" value="KAI5082131.1"/>
    <property type="molecule type" value="Genomic_DNA"/>
</dbReference>
<dbReference type="InterPro" id="IPR002401">
    <property type="entry name" value="Cyt_P450_E_grp-I"/>
</dbReference>
<comment type="cofactor">
    <cofactor evidence="6">
        <name>heme</name>
        <dbReference type="ChEBI" id="CHEBI:30413"/>
    </cofactor>
</comment>
<keyword evidence="9" id="KW-1185">Reference proteome</keyword>
<dbReference type="InterPro" id="IPR036396">
    <property type="entry name" value="Cyt_P450_sf"/>
</dbReference>
<name>A0A9D4VAE8_ADICA</name>
<dbReference type="CDD" id="cd20618">
    <property type="entry name" value="CYP71_clan"/>
    <property type="match status" value="1"/>
</dbReference>
<dbReference type="AlphaFoldDB" id="A0A9D4VAE8"/>
<dbReference type="PANTHER" id="PTHR47944:SF4">
    <property type="entry name" value="OS09G0441700 PROTEIN"/>
    <property type="match status" value="1"/>
</dbReference>
<evidence type="ECO:0000256" key="5">
    <source>
        <dbReference type="ARBA" id="ARBA00023004"/>
    </source>
</evidence>
<organism evidence="8 9">
    <name type="scientific">Adiantum capillus-veneris</name>
    <name type="common">Maidenhair fern</name>
    <dbReference type="NCBI Taxonomy" id="13818"/>
    <lineage>
        <taxon>Eukaryota</taxon>
        <taxon>Viridiplantae</taxon>
        <taxon>Streptophyta</taxon>
        <taxon>Embryophyta</taxon>
        <taxon>Tracheophyta</taxon>
        <taxon>Polypodiopsida</taxon>
        <taxon>Polypodiidae</taxon>
        <taxon>Polypodiales</taxon>
        <taxon>Pteridineae</taxon>
        <taxon>Pteridaceae</taxon>
        <taxon>Vittarioideae</taxon>
        <taxon>Adiantum</taxon>
    </lineage>
</organism>
<dbReference type="SUPFAM" id="SSF48264">
    <property type="entry name" value="Cytochrome P450"/>
    <property type="match status" value="1"/>
</dbReference>
<evidence type="ECO:0000313" key="9">
    <source>
        <dbReference type="Proteomes" id="UP000886520"/>
    </source>
</evidence>
<evidence type="ECO:0000313" key="8">
    <source>
        <dbReference type="EMBL" id="KAI5082131.1"/>
    </source>
</evidence>
<dbReference type="PRINTS" id="PR00385">
    <property type="entry name" value="P450"/>
</dbReference>
<comment type="caution">
    <text evidence="8">The sequence shown here is derived from an EMBL/GenBank/DDBJ whole genome shotgun (WGS) entry which is preliminary data.</text>
</comment>
<keyword evidence="3 6" id="KW-0479">Metal-binding</keyword>
<feature type="binding site" description="axial binding residue" evidence="6">
    <location>
        <position position="444"/>
    </location>
    <ligand>
        <name>heme</name>
        <dbReference type="ChEBI" id="CHEBI:30413"/>
    </ligand>
    <ligandPart>
        <name>Fe</name>
        <dbReference type="ChEBI" id="CHEBI:18248"/>
    </ligandPart>
</feature>
<dbReference type="Pfam" id="PF00067">
    <property type="entry name" value="p450"/>
    <property type="match status" value="1"/>
</dbReference>
<evidence type="ECO:0000256" key="6">
    <source>
        <dbReference type="PIRSR" id="PIRSR602401-1"/>
    </source>
</evidence>
<reference evidence="8" key="1">
    <citation type="submission" date="2021-01" db="EMBL/GenBank/DDBJ databases">
        <title>Adiantum capillus-veneris genome.</title>
        <authorList>
            <person name="Fang Y."/>
            <person name="Liao Q."/>
        </authorList>
    </citation>
    <scope>NUCLEOTIDE SEQUENCE</scope>
    <source>
        <strain evidence="8">H3</strain>
        <tissue evidence="8">Leaf</tissue>
    </source>
</reference>